<dbReference type="AlphaFoldDB" id="A0A514CPW9"/>
<evidence type="ECO:0000256" key="2">
    <source>
        <dbReference type="ARBA" id="ARBA00004141"/>
    </source>
</evidence>
<keyword evidence="6 9" id="KW-0812">Transmembrane</keyword>
<dbReference type="Pfam" id="PF02392">
    <property type="entry name" value="Ycf4"/>
    <property type="match status" value="1"/>
</dbReference>
<keyword evidence="10" id="KW-0934">Plastid</keyword>
<geneLocation type="chloroplast" evidence="10"/>
<keyword evidence="5" id="KW-0602">Photosynthesis</keyword>
<evidence type="ECO:0000256" key="5">
    <source>
        <dbReference type="ARBA" id="ARBA00022531"/>
    </source>
</evidence>
<keyword evidence="7 9" id="KW-1133">Transmembrane helix</keyword>
<evidence type="ECO:0000256" key="8">
    <source>
        <dbReference type="ARBA" id="ARBA00023136"/>
    </source>
</evidence>
<dbReference type="GO" id="GO:0009522">
    <property type="term" value="C:photosystem I"/>
    <property type="evidence" value="ECO:0007669"/>
    <property type="project" value="InterPro"/>
</dbReference>
<dbReference type="GeneID" id="40865475"/>
<evidence type="ECO:0000256" key="9">
    <source>
        <dbReference type="SAM" id="Phobius"/>
    </source>
</evidence>
<evidence type="ECO:0000256" key="4">
    <source>
        <dbReference type="ARBA" id="ARBA00015395"/>
    </source>
</evidence>
<protein>
    <recommendedName>
        <fullName evidence="4">Photosystem I assembly protein Ycf4</fullName>
    </recommendedName>
</protein>
<evidence type="ECO:0000256" key="3">
    <source>
        <dbReference type="ARBA" id="ARBA00008198"/>
    </source>
</evidence>
<evidence type="ECO:0000256" key="7">
    <source>
        <dbReference type="ARBA" id="ARBA00022989"/>
    </source>
</evidence>
<evidence type="ECO:0000256" key="1">
    <source>
        <dbReference type="ARBA" id="ARBA00002862"/>
    </source>
</evidence>
<comment type="subcellular location">
    <subcellularLocation>
        <location evidence="2">Membrane</location>
        <topology evidence="2">Multi-pass membrane protein</topology>
    </subcellularLocation>
</comment>
<dbReference type="RefSeq" id="YP_009675008.1">
    <property type="nucleotide sequence ID" value="NC_043890.1"/>
</dbReference>
<reference evidence="10" key="1">
    <citation type="submission" date="2019-02" db="EMBL/GenBank/DDBJ databases">
        <title>Dictyochophyceae plastid genomes reveal unusual variability of their organisation.</title>
        <authorList>
            <person name="Han K.Y."/>
            <person name="Maciszewski K."/>
            <person name="Graf L."/>
            <person name="Andersen R.A."/>
            <person name="Karnkowska A."/>
            <person name="Yoon H.S."/>
        </authorList>
    </citation>
    <scope>NUCLEOTIDE SEQUENCE</scope>
</reference>
<evidence type="ECO:0000256" key="6">
    <source>
        <dbReference type="ARBA" id="ARBA00022692"/>
    </source>
</evidence>
<dbReference type="InterPro" id="IPR003359">
    <property type="entry name" value="PSI_Ycf4_assembly"/>
</dbReference>
<dbReference type="EMBL" id="MK561360">
    <property type="protein sequence ID" value="QDH81859.1"/>
    <property type="molecule type" value="Genomic_DNA"/>
</dbReference>
<evidence type="ECO:0000313" key="10">
    <source>
        <dbReference type="EMBL" id="QDH81859.1"/>
    </source>
</evidence>
<accession>A0A514CPW9</accession>
<proteinExistence type="inferred from homology"/>
<dbReference type="GO" id="GO:0015979">
    <property type="term" value="P:photosynthesis"/>
    <property type="evidence" value="ECO:0007669"/>
    <property type="project" value="UniProtKB-KW"/>
</dbReference>
<feature type="transmembrane region" description="Helical" evidence="9">
    <location>
        <begin position="73"/>
        <end position="94"/>
    </location>
</feature>
<keyword evidence="10" id="KW-0150">Chloroplast</keyword>
<comment type="similarity">
    <text evidence="3">Belongs to the Ycf4 family.</text>
</comment>
<feature type="transmembrane region" description="Helical" evidence="9">
    <location>
        <begin position="31"/>
        <end position="53"/>
    </location>
</feature>
<sequence>MVKSKEFSQPIRDTNLVHREFLKGANTISNYIWCSILFLGGFGFFLAGLASYYKRNFIPLFDSTELDFIPQGILLLFYGTLALLLSFFILLWIVEKVGSGFNEYDQVERVVRVFRKGLSFLKNDIYLVYSFSDVKNIELEIVDNINPRRVLYLCLQDERRIPLNPTTVLNDLAELEKRGIFLANLMEVSLILNRL</sequence>
<comment type="function">
    <text evidence="1">Seems to be required for the assembly of the photosystem I complex.</text>
</comment>
<gene>
    <name evidence="10" type="primary">ycf4</name>
</gene>
<organism evidence="10">
    <name type="scientific">Rhizochromulina marina</name>
    <dbReference type="NCBI Taxonomy" id="1034831"/>
    <lineage>
        <taxon>Eukaryota</taxon>
        <taxon>Sar</taxon>
        <taxon>Stramenopiles</taxon>
        <taxon>Ochrophyta</taxon>
        <taxon>Dictyochophyceae</taxon>
        <taxon>Rhizochromulinales</taxon>
        <taxon>Rhizochromulina</taxon>
    </lineage>
</organism>
<keyword evidence="8 9" id="KW-0472">Membrane</keyword>
<name>A0A514CPW9_9STRA</name>